<proteinExistence type="predicted"/>
<dbReference type="PRINTS" id="PR00598">
    <property type="entry name" value="HTHMARR"/>
</dbReference>
<dbReference type="Gene3D" id="1.10.10.10">
    <property type="entry name" value="Winged helix-like DNA-binding domain superfamily/Winged helix DNA-binding domain"/>
    <property type="match status" value="1"/>
</dbReference>
<organism evidence="5 6">
    <name type="scientific">Roseibium aggregatum</name>
    <dbReference type="NCBI Taxonomy" id="187304"/>
    <lineage>
        <taxon>Bacteria</taxon>
        <taxon>Pseudomonadati</taxon>
        <taxon>Pseudomonadota</taxon>
        <taxon>Alphaproteobacteria</taxon>
        <taxon>Hyphomicrobiales</taxon>
        <taxon>Stappiaceae</taxon>
        <taxon>Roseibium</taxon>
    </lineage>
</organism>
<evidence type="ECO:0000259" key="4">
    <source>
        <dbReference type="PROSITE" id="PS50995"/>
    </source>
</evidence>
<evidence type="ECO:0000256" key="3">
    <source>
        <dbReference type="ARBA" id="ARBA00023163"/>
    </source>
</evidence>
<reference evidence="6" key="1">
    <citation type="submission" date="2015-07" db="EMBL/GenBank/DDBJ databases">
        <authorList>
            <person name="Rodrigo-Torres Lidia"/>
            <person name="Arahal R.David."/>
        </authorList>
    </citation>
    <scope>NUCLEOTIDE SEQUENCE [LARGE SCALE GENOMIC DNA]</scope>
    <source>
        <strain evidence="6">CECT 4801</strain>
    </source>
</reference>
<dbReference type="InterPro" id="IPR039422">
    <property type="entry name" value="MarR/SlyA-like"/>
</dbReference>
<dbReference type="AlphaFoldDB" id="A0A0M6Y525"/>
<dbReference type="Pfam" id="PF01047">
    <property type="entry name" value="MarR"/>
    <property type="match status" value="1"/>
</dbReference>
<dbReference type="GO" id="GO:0003700">
    <property type="term" value="F:DNA-binding transcription factor activity"/>
    <property type="evidence" value="ECO:0007669"/>
    <property type="project" value="InterPro"/>
</dbReference>
<dbReference type="GO" id="GO:0003677">
    <property type="term" value="F:DNA binding"/>
    <property type="evidence" value="ECO:0007669"/>
    <property type="project" value="UniProtKB-KW"/>
</dbReference>
<protein>
    <submittedName>
        <fullName evidence="5">Transcriptional regulator HosA</fullName>
    </submittedName>
</protein>
<dbReference type="PANTHER" id="PTHR33164">
    <property type="entry name" value="TRANSCRIPTIONAL REGULATOR, MARR FAMILY"/>
    <property type="match status" value="1"/>
</dbReference>
<dbReference type="OrthoDB" id="7349109at2"/>
<dbReference type="PANTHER" id="PTHR33164:SF95">
    <property type="entry name" value="TRANSCRIPTIONAL REGULATOR"/>
    <property type="match status" value="1"/>
</dbReference>
<dbReference type="PROSITE" id="PS50995">
    <property type="entry name" value="HTH_MARR_2"/>
    <property type="match status" value="1"/>
</dbReference>
<evidence type="ECO:0000313" key="6">
    <source>
        <dbReference type="Proteomes" id="UP000048926"/>
    </source>
</evidence>
<dbReference type="STRING" id="187304.B0E33_08765"/>
<name>A0A0M6Y525_9HYPH</name>
<dbReference type="RefSeq" id="WP_023014439.1">
    <property type="nucleotide sequence ID" value="NZ_CP045617.1"/>
</dbReference>
<accession>A0A0M6Y525</accession>
<dbReference type="PROSITE" id="PS01117">
    <property type="entry name" value="HTH_MARR_1"/>
    <property type="match status" value="1"/>
</dbReference>
<evidence type="ECO:0000256" key="1">
    <source>
        <dbReference type="ARBA" id="ARBA00023015"/>
    </source>
</evidence>
<dbReference type="InterPro" id="IPR000835">
    <property type="entry name" value="HTH_MarR-typ"/>
</dbReference>
<gene>
    <name evidence="5" type="primary">hosA</name>
    <name evidence="5" type="ORF">LAL4801_02902</name>
</gene>
<keyword evidence="6" id="KW-1185">Reference proteome</keyword>
<keyword evidence="3" id="KW-0804">Transcription</keyword>
<dbReference type="InterPro" id="IPR036388">
    <property type="entry name" value="WH-like_DNA-bd_sf"/>
</dbReference>
<feature type="domain" description="HTH marR-type" evidence="4">
    <location>
        <begin position="8"/>
        <end position="139"/>
    </location>
</feature>
<dbReference type="InterPro" id="IPR036390">
    <property type="entry name" value="WH_DNA-bd_sf"/>
</dbReference>
<dbReference type="InterPro" id="IPR023187">
    <property type="entry name" value="Tscrpt_reg_MarR-type_CS"/>
</dbReference>
<dbReference type="SUPFAM" id="SSF46785">
    <property type="entry name" value="Winged helix' DNA-binding domain"/>
    <property type="match status" value="1"/>
</dbReference>
<evidence type="ECO:0000313" key="5">
    <source>
        <dbReference type="EMBL" id="CTQ44459.1"/>
    </source>
</evidence>
<sequence>MRNLEQMPGHLIRRLQQIAVAVFHTEVDAVGFDMTPVQFAALVRVAENPGIDQITLAGLIAYDRTTIAGVVDRLVQKGFLSRAVSEKDRRAKVLHMTDAGTDALSRLGPAVEKAQQVMLSGLDRQEADDFMRLLQKATEAVNDLSRAPLRSGSKAAEKD</sequence>
<dbReference type="GO" id="GO:0006950">
    <property type="term" value="P:response to stress"/>
    <property type="evidence" value="ECO:0007669"/>
    <property type="project" value="TreeGrafter"/>
</dbReference>
<dbReference type="SMART" id="SM00347">
    <property type="entry name" value="HTH_MARR"/>
    <property type="match status" value="1"/>
</dbReference>
<keyword evidence="1" id="KW-0805">Transcription regulation</keyword>
<dbReference type="Proteomes" id="UP000048926">
    <property type="component" value="Unassembled WGS sequence"/>
</dbReference>
<keyword evidence="2" id="KW-0238">DNA-binding</keyword>
<evidence type="ECO:0000256" key="2">
    <source>
        <dbReference type="ARBA" id="ARBA00023125"/>
    </source>
</evidence>
<dbReference type="EMBL" id="CXST01000002">
    <property type="protein sequence ID" value="CTQ44459.1"/>
    <property type="molecule type" value="Genomic_DNA"/>
</dbReference>